<evidence type="ECO:0000256" key="2">
    <source>
        <dbReference type="ARBA" id="ARBA00023125"/>
    </source>
</evidence>
<proteinExistence type="predicted"/>
<dbReference type="GO" id="GO:0003677">
    <property type="term" value="F:DNA binding"/>
    <property type="evidence" value="ECO:0007669"/>
    <property type="project" value="UniProtKB-KW"/>
</dbReference>
<feature type="domain" description="HTH marR-type" evidence="4">
    <location>
        <begin position="37"/>
        <end position="166"/>
    </location>
</feature>
<keyword evidence="6" id="KW-1185">Reference proteome</keyword>
<evidence type="ECO:0000256" key="1">
    <source>
        <dbReference type="ARBA" id="ARBA00023015"/>
    </source>
</evidence>
<dbReference type="PANTHER" id="PTHR33164:SF64">
    <property type="entry name" value="TRANSCRIPTIONAL REGULATOR SLYA"/>
    <property type="match status" value="1"/>
</dbReference>
<gene>
    <name evidence="5" type="ORF">EOD73_12210</name>
</gene>
<evidence type="ECO:0000259" key="4">
    <source>
        <dbReference type="PROSITE" id="PS50995"/>
    </source>
</evidence>
<dbReference type="Proteomes" id="UP000288587">
    <property type="component" value="Unassembled WGS sequence"/>
</dbReference>
<reference evidence="5 6" key="1">
    <citation type="submission" date="2019-01" db="EMBL/GenBank/DDBJ databases">
        <authorList>
            <person name="Chen W.-M."/>
        </authorList>
    </citation>
    <scope>NUCLEOTIDE SEQUENCE [LARGE SCALE GENOMIC DNA]</scope>
    <source>
        <strain evidence="5 6">CCP-18</strain>
    </source>
</reference>
<dbReference type="InterPro" id="IPR039422">
    <property type="entry name" value="MarR/SlyA-like"/>
</dbReference>
<dbReference type="SUPFAM" id="SSF46785">
    <property type="entry name" value="Winged helix' DNA-binding domain"/>
    <property type="match status" value="1"/>
</dbReference>
<dbReference type="SMART" id="SM00347">
    <property type="entry name" value="HTH_MARR"/>
    <property type="match status" value="1"/>
</dbReference>
<protein>
    <submittedName>
        <fullName evidence="5">MarR family transcriptional regulator</fullName>
    </submittedName>
</protein>
<dbReference type="PANTHER" id="PTHR33164">
    <property type="entry name" value="TRANSCRIPTIONAL REGULATOR, MARR FAMILY"/>
    <property type="match status" value="1"/>
</dbReference>
<dbReference type="Gene3D" id="1.10.10.10">
    <property type="entry name" value="Winged helix-like DNA-binding domain superfamily/Winged helix DNA-binding domain"/>
    <property type="match status" value="1"/>
</dbReference>
<accession>A0A437LHK7</accession>
<dbReference type="Pfam" id="PF12802">
    <property type="entry name" value="MarR_2"/>
    <property type="match status" value="1"/>
</dbReference>
<evidence type="ECO:0000313" key="6">
    <source>
        <dbReference type="Proteomes" id="UP000288587"/>
    </source>
</evidence>
<comment type="caution">
    <text evidence="5">The sequence shown here is derived from an EMBL/GenBank/DDBJ whole genome shotgun (WGS) entry which is preliminary data.</text>
</comment>
<dbReference type="InterPro" id="IPR036388">
    <property type="entry name" value="WH-like_DNA-bd_sf"/>
</dbReference>
<keyword evidence="2" id="KW-0238">DNA-binding</keyword>
<dbReference type="InterPro" id="IPR036390">
    <property type="entry name" value="WH_DNA-bd_sf"/>
</dbReference>
<dbReference type="OrthoDB" id="4549026at2"/>
<dbReference type="PROSITE" id="PS50995">
    <property type="entry name" value="HTH_MARR_2"/>
    <property type="match status" value="1"/>
</dbReference>
<evidence type="ECO:0000256" key="3">
    <source>
        <dbReference type="ARBA" id="ARBA00023163"/>
    </source>
</evidence>
<organism evidence="5 6">
    <name type="scientific">Inhella crocodyli</name>
    <dbReference type="NCBI Taxonomy" id="2499851"/>
    <lineage>
        <taxon>Bacteria</taxon>
        <taxon>Pseudomonadati</taxon>
        <taxon>Pseudomonadota</taxon>
        <taxon>Betaproteobacteria</taxon>
        <taxon>Burkholderiales</taxon>
        <taxon>Sphaerotilaceae</taxon>
        <taxon>Inhella</taxon>
    </lineage>
</organism>
<dbReference type="GO" id="GO:0003700">
    <property type="term" value="F:DNA-binding transcription factor activity"/>
    <property type="evidence" value="ECO:0007669"/>
    <property type="project" value="InterPro"/>
</dbReference>
<dbReference type="AlphaFoldDB" id="A0A437LHK7"/>
<keyword evidence="3" id="KW-0804">Transcription</keyword>
<evidence type="ECO:0000313" key="5">
    <source>
        <dbReference type="EMBL" id="RVT84880.1"/>
    </source>
</evidence>
<dbReference type="GO" id="GO:0006950">
    <property type="term" value="P:response to stress"/>
    <property type="evidence" value="ECO:0007669"/>
    <property type="project" value="TreeGrafter"/>
</dbReference>
<dbReference type="EMBL" id="SACM01000003">
    <property type="protein sequence ID" value="RVT84880.1"/>
    <property type="molecule type" value="Genomic_DNA"/>
</dbReference>
<keyword evidence="1" id="KW-0805">Transcription regulation</keyword>
<name>A0A437LHK7_9BURK</name>
<dbReference type="InterPro" id="IPR000835">
    <property type="entry name" value="HTH_MarR-typ"/>
</dbReference>
<sequence length="178" mass="19267">MVGLELVRIGTSLVPIRTICQTMPRARNPASPALPPAHDAWLSVVKAYHLCDQVLTQRLAALGLKLSEHEVLVNLLLHPGATQQQLAAHSFTAKSVMSALVGKLEQAGWLRREPDASDARAWRLHLTDAGDTLARRALAVQAEVVQRMTAASSPAELRDLQRQMDAGSTALRAMLDAS</sequence>